<dbReference type="SUPFAM" id="SSF81321">
    <property type="entry name" value="Family A G protein-coupled receptor-like"/>
    <property type="match status" value="1"/>
</dbReference>
<keyword evidence="7" id="KW-0675">Receptor</keyword>
<feature type="transmembrane region" description="Helical" evidence="9">
    <location>
        <begin position="21"/>
        <end position="43"/>
    </location>
</feature>
<dbReference type="EMBL" id="CAJNOR010008551">
    <property type="protein sequence ID" value="CAF1634560.1"/>
    <property type="molecule type" value="Genomic_DNA"/>
</dbReference>
<dbReference type="EMBL" id="CAJNOJ010000164">
    <property type="protein sequence ID" value="CAF1228168.1"/>
    <property type="molecule type" value="Genomic_DNA"/>
</dbReference>
<keyword evidence="5" id="KW-0297">G-protein coupled receptor</keyword>
<dbReference type="PROSITE" id="PS50262">
    <property type="entry name" value="G_PROTEIN_RECEP_F1_2"/>
    <property type="match status" value="1"/>
</dbReference>
<dbReference type="Proteomes" id="UP000663828">
    <property type="component" value="Unassembled WGS sequence"/>
</dbReference>
<dbReference type="PANTHER" id="PTHR24230">
    <property type="entry name" value="G-PROTEIN COUPLED RECEPTOR"/>
    <property type="match status" value="1"/>
</dbReference>
<evidence type="ECO:0000256" key="1">
    <source>
        <dbReference type="ARBA" id="ARBA00004651"/>
    </source>
</evidence>
<evidence type="ECO:0000313" key="13">
    <source>
        <dbReference type="Proteomes" id="UP000663828"/>
    </source>
</evidence>
<keyword evidence="8" id="KW-0807">Transducer</keyword>
<evidence type="ECO:0000256" key="5">
    <source>
        <dbReference type="ARBA" id="ARBA00023040"/>
    </source>
</evidence>
<feature type="transmembrane region" description="Helical" evidence="9">
    <location>
        <begin position="229"/>
        <end position="249"/>
    </location>
</feature>
<evidence type="ECO:0000256" key="7">
    <source>
        <dbReference type="ARBA" id="ARBA00023170"/>
    </source>
</evidence>
<reference evidence="11" key="1">
    <citation type="submission" date="2021-02" db="EMBL/GenBank/DDBJ databases">
        <authorList>
            <person name="Nowell W R."/>
        </authorList>
    </citation>
    <scope>NUCLEOTIDE SEQUENCE</scope>
</reference>
<evidence type="ECO:0000256" key="3">
    <source>
        <dbReference type="ARBA" id="ARBA00022692"/>
    </source>
</evidence>
<comment type="subcellular location">
    <subcellularLocation>
        <location evidence="1">Cell membrane</location>
        <topology evidence="1">Multi-pass membrane protein</topology>
    </subcellularLocation>
</comment>
<evidence type="ECO:0000256" key="2">
    <source>
        <dbReference type="ARBA" id="ARBA00022475"/>
    </source>
</evidence>
<keyword evidence="4 9" id="KW-1133">Transmembrane helix</keyword>
<evidence type="ECO:0000256" key="6">
    <source>
        <dbReference type="ARBA" id="ARBA00023136"/>
    </source>
</evidence>
<organism evidence="11 14">
    <name type="scientific">Adineta ricciae</name>
    <name type="common">Rotifer</name>
    <dbReference type="NCBI Taxonomy" id="249248"/>
    <lineage>
        <taxon>Eukaryota</taxon>
        <taxon>Metazoa</taxon>
        <taxon>Spiralia</taxon>
        <taxon>Gnathifera</taxon>
        <taxon>Rotifera</taxon>
        <taxon>Eurotatoria</taxon>
        <taxon>Bdelloidea</taxon>
        <taxon>Adinetida</taxon>
        <taxon>Adinetidae</taxon>
        <taxon>Adineta</taxon>
    </lineage>
</organism>
<comment type="caution">
    <text evidence="11">The sequence shown here is derived from an EMBL/GenBank/DDBJ whole genome shotgun (WGS) entry which is preliminary data.</text>
</comment>
<evidence type="ECO:0000256" key="4">
    <source>
        <dbReference type="ARBA" id="ARBA00022989"/>
    </source>
</evidence>
<proteinExistence type="predicted"/>
<dbReference type="PANTHER" id="PTHR24230:SF75">
    <property type="entry name" value="RELAXIN FAMILY PEPTIDE RECEPTOR 3"/>
    <property type="match status" value="1"/>
</dbReference>
<keyword evidence="13" id="KW-1185">Reference proteome</keyword>
<dbReference type="GO" id="GO:0008528">
    <property type="term" value="F:G protein-coupled peptide receptor activity"/>
    <property type="evidence" value="ECO:0007669"/>
    <property type="project" value="TreeGrafter"/>
</dbReference>
<dbReference type="InterPro" id="IPR000276">
    <property type="entry name" value="GPCR_Rhodpsn"/>
</dbReference>
<dbReference type="AlphaFoldDB" id="A0A814YDQ8"/>
<dbReference type="GO" id="GO:0007218">
    <property type="term" value="P:neuropeptide signaling pathway"/>
    <property type="evidence" value="ECO:0007669"/>
    <property type="project" value="TreeGrafter"/>
</dbReference>
<accession>A0A814YDQ8</accession>
<dbReference type="Gene3D" id="1.20.1070.10">
    <property type="entry name" value="Rhodopsin 7-helix transmembrane proteins"/>
    <property type="match status" value="1"/>
</dbReference>
<evidence type="ECO:0000313" key="12">
    <source>
        <dbReference type="EMBL" id="CAF1634560.1"/>
    </source>
</evidence>
<dbReference type="Proteomes" id="UP000663852">
    <property type="component" value="Unassembled WGS sequence"/>
</dbReference>
<name>A0A814YDQ8_ADIRI</name>
<keyword evidence="6 9" id="KW-0472">Membrane</keyword>
<sequence>MSSAASYLPLLQRYFTRYGMTTYNVLGNIGLVFNMMLFLWPVFRRNPCSIYIFAASLTGLIGLNISTIPVIHALDHPNPSTVSVRFCELQFYFRHSFNQMMRTYFICACIDRYAISSGNKRIRSFSRFRIAVYIIISVPIFWFLLALWPNTLNTLENGRCGGKKGLSAIILSIYMTLVVGIIPLLGMIIFGLLMLKNLRNVRSRVQPNLMVGVSAPRIHKRDRDMTRMLLIEIVGYIITIAPFTINLLYQSATQTVTKSVDRQLIESFSTYFNGTFLIYMNNSFSFWIYICVSRTFRSEVKNLCLKCCKMISNQPTQWNTSVT</sequence>
<evidence type="ECO:0000256" key="9">
    <source>
        <dbReference type="SAM" id="Phobius"/>
    </source>
</evidence>
<feature type="transmembrane region" description="Helical" evidence="9">
    <location>
        <begin position="269"/>
        <end position="292"/>
    </location>
</feature>
<evidence type="ECO:0000259" key="10">
    <source>
        <dbReference type="PROSITE" id="PS50262"/>
    </source>
</evidence>
<protein>
    <recommendedName>
        <fullName evidence="10">G-protein coupled receptors family 1 profile domain-containing protein</fullName>
    </recommendedName>
</protein>
<feature type="transmembrane region" description="Helical" evidence="9">
    <location>
        <begin position="49"/>
        <end position="71"/>
    </location>
</feature>
<dbReference type="GO" id="GO:0005886">
    <property type="term" value="C:plasma membrane"/>
    <property type="evidence" value="ECO:0007669"/>
    <property type="project" value="UniProtKB-SubCell"/>
</dbReference>
<feature type="transmembrane region" description="Helical" evidence="9">
    <location>
        <begin position="168"/>
        <end position="195"/>
    </location>
</feature>
<keyword evidence="3 9" id="KW-0812">Transmembrane</keyword>
<keyword evidence="2" id="KW-1003">Cell membrane</keyword>
<feature type="domain" description="G-protein coupled receptors family 1 profile" evidence="10">
    <location>
        <begin position="27"/>
        <end position="289"/>
    </location>
</feature>
<dbReference type="InterPro" id="IPR017452">
    <property type="entry name" value="GPCR_Rhodpsn_7TM"/>
</dbReference>
<dbReference type="OrthoDB" id="9444602at2759"/>
<evidence type="ECO:0000313" key="11">
    <source>
        <dbReference type="EMBL" id="CAF1228168.1"/>
    </source>
</evidence>
<gene>
    <name evidence="11" type="ORF">EDS130_LOCUS26785</name>
    <name evidence="12" type="ORF">XAT740_LOCUS52230</name>
</gene>
<evidence type="ECO:0000313" key="14">
    <source>
        <dbReference type="Proteomes" id="UP000663852"/>
    </source>
</evidence>
<dbReference type="Pfam" id="PF00001">
    <property type="entry name" value="7tm_1"/>
    <property type="match status" value="1"/>
</dbReference>
<feature type="transmembrane region" description="Helical" evidence="9">
    <location>
        <begin position="130"/>
        <end position="148"/>
    </location>
</feature>
<evidence type="ECO:0000256" key="8">
    <source>
        <dbReference type="ARBA" id="ARBA00023224"/>
    </source>
</evidence>